<dbReference type="InterPro" id="IPR002545">
    <property type="entry name" value="CheW-lke_dom"/>
</dbReference>
<dbReference type="Gene3D" id="2.40.50.180">
    <property type="entry name" value="CheA-289, Domain 4"/>
    <property type="match status" value="2"/>
</dbReference>
<evidence type="ECO:0000313" key="2">
    <source>
        <dbReference type="EMBL" id="KIA77587.1"/>
    </source>
</evidence>
<feature type="domain" description="CheW-like" evidence="1">
    <location>
        <begin position="5"/>
        <end position="146"/>
    </location>
</feature>
<dbReference type="SMART" id="SM00260">
    <property type="entry name" value="CheW"/>
    <property type="match status" value="2"/>
</dbReference>
<dbReference type="InterPro" id="IPR039315">
    <property type="entry name" value="CheW"/>
</dbReference>
<dbReference type="PANTHER" id="PTHR22617">
    <property type="entry name" value="CHEMOTAXIS SENSOR HISTIDINE KINASE-RELATED"/>
    <property type="match status" value="1"/>
</dbReference>
<accession>A0A0C1E8S6</accession>
<evidence type="ECO:0000313" key="3">
    <source>
        <dbReference type="Proteomes" id="UP000031307"/>
    </source>
</evidence>
<dbReference type="GO" id="GO:0005829">
    <property type="term" value="C:cytosol"/>
    <property type="evidence" value="ECO:0007669"/>
    <property type="project" value="TreeGrafter"/>
</dbReference>
<dbReference type="GO" id="GO:0007165">
    <property type="term" value="P:signal transduction"/>
    <property type="evidence" value="ECO:0007669"/>
    <property type="project" value="InterPro"/>
</dbReference>
<feature type="domain" description="CheW-like" evidence="1">
    <location>
        <begin position="185"/>
        <end position="325"/>
    </location>
</feature>
<dbReference type="RefSeq" id="WP_006341066.1">
    <property type="nucleotide sequence ID" value="NZ_JASBUT010000006.1"/>
</dbReference>
<evidence type="ECO:0000259" key="1">
    <source>
        <dbReference type="PROSITE" id="PS50851"/>
    </source>
</evidence>
<dbReference type="SUPFAM" id="SSF50341">
    <property type="entry name" value="CheW-like"/>
    <property type="match status" value="2"/>
</dbReference>
<dbReference type="OMA" id="TPIPCCP"/>
<dbReference type="AlphaFoldDB" id="A0A0C1E8S6"/>
<dbReference type="Proteomes" id="UP000031307">
    <property type="component" value="Unassembled WGS sequence"/>
</dbReference>
<organism evidence="2 3">
    <name type="scientific">Parachlamydia acanthamoebae</name>
    <dbReference type="NCBI Taxonomy" id="83552"/>
    <lineage>
        <taxon>Bacteria</taxon>
        <taxon>Pseudomonadati</taxon>
        <taxon>Chlamydiota</taxon>
        <taxon>Chlamydiia</taxon>
        <taxon>Parachlamydiales</taxon>
        <taxon>Parachlamydiaceae</taxon>
        <taxon>Parachlamydia</taxon>
    </lineage>
</organism>
<reference evidence="2 3" key="1">
    <citation type="journal article" date="2014" name="Mol. Biol. Evol.">
        <title>Massive expansion of Ubiquitination-related gene families within the Chlamydiae.</title>
        <authorList>
            <person name="Domman D."/>
            <person name="Collingro A."/>
            <person name="Lagkouvardos I."/>
            <person name="Gehre L."/>
            <person name="Weinmaier T."/>
            <person name="Rattei T."/>
            <person name="Subtil A."/>
            <person name="Horn M."/>
        </authorList>
    </citation>
    <scope>NUCLEOTIDE SEQUENCE [LARGE SCALE GENOMIC DNA]</scope>
    <source>
        <strain evidence="2 3">OEW1</strain>
    </source>
</reference>
<dbReference type="EMBL" id="JSAM01000073">
    <property type="protein sequence ID" value="KIA77587.1"/>
    <property type="molecule type" value="Genomic_DNA"/>
</dbReference>
<dbReference type="GO" id="GO:0006935">
    <property type="term" value="P:chemotaxis"/>
    <property type="evidence" value="ECO:0007669"/>
    <property type="project" value="InterPro"/>
</dbReference>
<sequence>MNESDLHYLLFKIKDSLYALNVTCILEIVLLPELKSLSFSVPGFVGYFNYHQDVIPVLDPAILLGSPATPYSLQDNIIILKDKDLCYGLIIKDVLAISPINLNVSQALLKENLHKTHTQFFSSIALYNEEAVFILNHKNLYTYPSMTLTKEKTLISIALLSQEYEKNILSERAKQLSQTLTSKKNHNLAPFVIAESNKELFGLEVQHIKEFYSVRSFTPFPFSHPYLFGFINLRGMILPLIDSGTFIQSKREKYLESLKVIVIEISQTLFGLVVDDVIDVLLLPKEAIKTSIEKEKSHYLTSTIHYKNAFLGVLDTHKIFKLFSL</sequence>
<dbReference type="PROSITE" id="PS50851">
    <property type="entry name" value="CHEW"/>
    <property type="match status" value="2"/>
</dbReference>
<comment type="caution">
    <text evidence="2">The sequence shown here is derived from an EMBL/GenBank/DDBJ whole genome shotgun (WGS) entry which is preliminary data.</text>
</comment>
<dbReference type="PATRIC" id="fig|83552.4.peg.1226"/>
<dbReference type="Pfam" id="PF01584">
    <property type="entry name" value="CheW"/>
    <property type="match status" value="2"/>
</dbReference>
<dbReference type="Gene3D" id="2.30.30.40">
    <property type="entry name" value="SH3 Domains"/>
    <property type="match status" value="2"/>
</dbReference>
<dbReference type="PANTHER" id="PTHR22617:SF23">
    <property type="entry name" value="CHEMOTAXIS PROTEIN CHEW"/>
    <property type="match status" value="1"/>
</dbReference>
<dbReference type="InterPro" id="IPR036061">
    <property type="entry name" value="CheW-like_dom_sf"/>
</dbReference>
<name>A0A0C1E8S6_9BACT</name>
<gene>
    <name evidence="2" type="primary">cheW3</name>
    <name evidence="2" type="ORF">DB43_GD00180</name>
</gene>
<protein>
    <submittedName>
        <fullName evidence="2">Chemotaxis signal transduction protein CheW</fullName>
    </submittedName>
</protein>
<proteinExistence type="predicted"/>